<evidence type="ECO:0000313" key="2">
    <source>
        <dbReference type="EMBL" id="PLR10004.1"/>
    </source>
</evidence>
<evidence type="ECO:0000313" key="3">
    <source>
        <dbReference type="Proteomes" id="UP000234483"/>
    </source>
</evidence>
<evidence type="ECO:0000313" key="1">
    <source>
        <dbReference type="EMBL" id="AYV46284.1"/>
    </source>
</evidence>
<reference evidence="1 4" key="2">
    <citation type="submission" date="2018-01" db="EMBL/GenBank/DDBJ databases">
        <title>Complete genome sequence of Caulobacter flavus RHGG3.</title>
        <authorList>
            <person name="Yang E."/>
        </authorList>
    </citation>
    <scope>NUCLEOTIDE SEQUENCE [LARGE SCALE GENOMIC DNA]</scope>
    <source>
        <strain evidence="1 4">RHGG3</strain>
    </source>
</reference>
<evidence type="ECO:0008006" key="5">
    <source>
        <dbReference type="Google" id="ProtNLM"/>
    </source>
</evidence>
<dbReference type="KEGG" id="cfh:C1707_08455"/>
<gene>
    <name evidence="1" type="ORF">C1707_08455</name>
    <name evidence="2" type="ORF">CFHF_18120</name>
</gene>
<sequence length="1473" mass="163561">MTDTSLDNAPAKGEVIAYASLHANLLSLTATRSGFEGLSAALIGNATGERIRLMPSGDQLGIDGIDDGDGQVRQAMQSKRYGPGSSLDQTSLRGEMDRACESFVGLDTWILATTKPFRGKEAEALRGHAERLGVGLIVLDWADETHGLPDLGVLCAAYPEAAGHFVKSPGARVDLDALRAHPLFESSWRAVLRKLNRTDVGFGATREAACARLKTIHHDAAAARRLAGPSPAYLSEAPPVERPKLANAINDFIAGQKLVGALLGQEGAGKTWAAITALSAAAEDISVLPIVVSADNAKKHDDAFDAVVAALKAIGQEQGVRLQSPEEYWRRRLGQWASARAGTSDQPTVLILVDGLDEALKITWPSWLSAVLERRWKGLFRVLLTCREDAWRRSLTLEKSLEDDLERLPVDLFEAPERDHYLSQRGIDVGHLAQPVLESAKHPRTAFHLTRLAKTLPDLKRVTRELLFFEDYKNRWEVKAGATPFNPEQFSELIRGLARKAREAALRQNALSITHAEVTNRAITLTGPDRLDMDGVLSELIDGGWCAADQNDPLSLTFADDMLPPAVGLALAQIVRNQPVEEIRSTVQAFLEPWGADDLTERMLRACAAGLVLDADRVRDETLEVILDLWRARPFRSDAAEDFWRRIHAFRPNLFLSLCERHGGRSNDWLLEWGVAHLWLDHPNHRDLVERTVFRWLASVPLPGKSLAGNAGSRRFYESGRRRQIRRVGALRRLGQAGWCDLIGQERKEDVFPPPLIALRVLAYTPKAPFAPALGAWAISSAMSLSSDHRQVVEATIRGNTEDWAVASTSLGQIARGLIARGDKISRRAASLLLKATGNPADAELAASSYSRRARPIRRSDEWLVRQDRRLTTTGARPGKMWLILGDLAKQAVVPDIEPDPDLVVWLKGLLSRVQPEEGLDLIDFEDDAVGAALRWAPKETLALVDRVLADPSTDVAVRLKLATRFSPVLGITQRRRASRTTAGERAGLRRDQLQDRLALRMAERPFPLQMRLLQTDPSGKIWPDVRGTLLSTPSDPEKTALLAGLDFERPNDAVWANLWLATDVIDRFGKPANIPRLNWRAAMRTGTGEQLSRVFRLAHYLGSEEMAQVLRDQEWTSRTVDVQPQRFLGSSLFVLLADDQLAPLLDRVDTLVLAKIYNDRPGLAPQAGEHWLARLEAELLAPPRSRSFGGEFWRYNGQPEALRKLFAEHHERIVALLDKAWGEARTRNEIIHSFSDNPVWPLARVAAASAPELVAKIWRETMATQRFGTSDTVDFFPARLPTGAPFDTLRIEMLEHVSSDTALIAAVRALEFNGHGAELAAFVETRLADPNPYRRAFAVTIAGFMHADQHAQALWDAPLIPDLGPGWLNQVQTDARASNEKAGYAKHWALTAVEANDEVTAFGAYLLFRGIADRRAFRWLKERKFPHPWDSWRAQWLNGDAEERNRIAKAAEKTRDKLLLHSNPCRDVLPHD</sequence>
<dbReference type="RefSeq" id="WP_101714392.1">
    <property type="nucleotide sequence ID" value="NZ_CP026100.1"/>
</dbReference>
<organism evidence="2 3">
    <name type="scientific">Caulobacter flavus</name>
    <dbReference type="NCBI Taxonomy" id="1679497"/>
    <lineage>
        <taxon>Bacteria</taxon>
        <taxon>Pseudomonadati</taxon>
        <taxon>Pseudomonadota</taxon>
        <taxon>Alphaproteobacteria</taxon>
        <taxon>Caulobacterales</taxon>
        <taxon>Caulobacteraceae</taxon>
        <taxon>Caulobacter</taxon>
    </lineage>
</organism>
<keyword evidence="4" id="KW-1185">Reference proteome</keyword>
<reference evidence="2 3" key="1">
    <citation type="submission" date="2017-12" db="EMBL/GenBank/DDBJ databases">
        <title>The genome sequence of Caulobacter flavus CGMCC1 15093.</title>
        <authorList>
            <person name="Gao J."/>
            <person name="Mao X."/>
            <person name="Sun J."/>
        </authorList>
    </citation>
    <scope>NUCLEOTIDE SEQUENCE [LARGE SCALE GENOMIC DNA]</scope>
    <source>
        <strain evidence="2 3">CGMCC1 15093</strain>
    </source>
</reference>
<proteinExistence type="predicted"/>
<dbReference type="EMBL" id="PJRQ01000039">
    <property type="protein sequence ID" value="PLR10004.1"/>
    <property type="molecule type" value="Genomic_DNA"/>
</dbReference>
<protein>
    <recommendedName>
        <fullName evidence="5">NACHT domain-containing protein</fullName>
    </recommendedName>
</protein>
<dbReference type="Proteomes" id="UP000234483">
    <property type="component" value="Unassembled WGS sequence"/>
</dbReference>
<evidence type="ECO:0000313" key="4">
    <source>
        <dbReference type="Proteomes" id="UP000281192"/>
    </source>
</evidence>
<dbReference type="EMBL" id="CP026100">
    <property type="protein sequence ID" value="AYV46284.1"/>
    <property type="molecule type" value="Genomic_DNA"/>
</dbReference>
<name>A0A2N5CQB6_9CAUL</name>
<accession>A0A2N5CQB6</accession>
<dbReference type="OrthoDB" id="7210088at2"/>
<dbReference type="Proteomes" id="UP000281192">
    <property type="component" value="Chromosome"/>
</dbReference>